<gene>
    <name evidence="2" type="ORF">GE061_000927</name>
</gene>
<dbReference type="Proteomes" id="UP000466442">
    <property type="component" value="Linkage Group LG1"/>
</dbReference>
<dbReference type="SMART" id="SM00248">
    <property type="entry name" value="ANK"/>
    <property type="match status" value="2"/>
</dbReference>
<dbReference type="PROSITE" id="PS50088">
    <property type="entry name" value="ANK_REPEAT"/>
    <property type="match status" value="1"/>
</dbReference>
<dbReference type="PANTHER" id="PTHR46427:SF1">
    <property type="entry name" value="ANKYRIN REPEAT AND LEM DOMAIN-CONTAINING PROTEIN 1"/>
    <property type="match status" value="1"/>
</dbReference>
<dbReference type="Gene3D" id="1.25.40.20">
    <property type="entry name" value="Ankyrin repeat-containing domain"/>
    <property type="match status" value="1"/>
</dbReference>
<organism evidence="2 3">
    <name type="scientific">Apolygus lucorum</name>
    <name type="common">Small green plant bug</name>
    <name type="synonym">Lygocoris lucorum</name>
    <dbReference type="NCBI Taxonomy" id="248454"/>
    <lineage>
        <taxon>Eukaryota</taxon>
        <taxon>Metazoa</taxon>
        <taxon>Ecdysozoa</taxon>
        <taxon>Arthropoda</taxon>
        <taxon>Hexapoda</taxon>
        <taxon>Insecta</taxon>
        <taxon>Pterygota</taxon>
        <taxon>Neoptera</taxon>
        <taxon>Paraneoptera</taxon>
        <taxon>Hemiptera</taxon>
        <taxon>Heteroptera</taxon>
        <taxon>Panheteroptera</taxon>
        <taxon>Cimicomorpha</taxon>
        <taxon>Miridae</taxon>
        <taxon>Mirini</taxon>
        <taxon>Apolygus</taxon>
    </lineage>
</organism>
<dbReference type="InterPro" id="IPR002110">
    <property type="entry name" value="Ankyrin_rpt"/>
</dbReference>
<dbReference type="GO" id="GO:0004520">
    <property type="term" value="F:DNA endonuclease activity"/>
    <property type="evidence" value="ECO:0007669"/>
    <property type="project" value="TreeGrafter"/>
</dbReference>
<comment type="caution">
    <text evidence="2">The sequence shown here is derived from an EMBL/GenBank/DDBJ whole genome shotgun (WGS) entry which is preliminary data.</text>
</comment>
<dbReference type="Pfam" id="PF12796">
    <property type="entry name" value="Ank_2"/>
    <property type="match status" value="1"/>
</dbReference>
<proteinExistence type="predicted"/>
<dbReference type="GO" id="GO:0000712">
    <property type="term" value="P:resolution of meiotic recombination intermediates"/>
    <property type="evidence" value="ECO:0007669"/>
    <property type="project" value="TreeGrafter"/>
</dbReference>
<sequence>MSIVRQTRRKILLESFFDSISDLDLRAVLYFLKRKHVDPNQLYMENMSALHLAASIRDQAYAIKVLKECLKHGGDPNVRGEDGLTPIQVAAIWEQHDVMEFLTTVGGDPVMLDDDDFSAEEYEEMNYQLFWVDDDPRLQGYFHQRMVPSWRDTQRRRSLLVELTEEERRINLHPVQGGTFRRNTRGGA</sequence>
<evidence type="ECO:0000313" key="2">
    <source>
        <dbReference type="EMBL" id="KAF6216584.1"/>
    </source>
</evidence>
<dbReference type="GO" id="GO:0005737">
    <property type="term" value="C:cytoplasm"/>
    <property type="evidence" value="ECO:0007669"/>
    <property type="project" value="TreeGrafter"/>
</dbReference>
<dbReference type="GO" id="GO:0000724">
    <property type="term" value="P:double-strand break repair via homologous recombination"/>
    <property type="evidence" value="ECO:0007669"/>
    <property type="project" value="TreeGrafter"/>
</dbReference>
<name>A0A8S9Y6V5_APOLU</name>
<dbReference type="OrthoDB" id="1601181at2759"/>
<dbReference type="AlphaFoldDB" id="A0A8S9Y6V5"/>
<keyword evidence="3" id="KW-1185">Reference proteome</keyword>
<dbReference type="InterPro" id="IPR036770">
    <property type="entry name" value="Ankyrin_rpt-contain_sf"/>
</dbReference>
<accession>A0A8S9Y6V5</accession>
<dbReference type="PANTHER" id="PTHR46427">
    <property type="entry name" value="ANKYRIN REPEAT AND LEM DOMAIN-CONTAINING PROTEIN 1"/>
    <property type="match status" value="1"/>
</dbReference>
<feature type="repeat" description="ANK" evidence="1">
    <location>
        <begin position="82"/>
        <end position="114"/>
    </location>
</feature>
<dbReference type="GO" id="GO:0005654">
    <property type="term" value="C:nucleoplasm"/>
    <property type="evidence" value="ECO:0007669"/>
    <property type="project" value="TreeGrafter"/>
</dbReference>
<dbReference type="SUPFAM" id="SSF48403">
    <property type="entry name" value="Ankyrin repeat"/>
    <property type="match status" value="1"/>
</dbReference>
<dbReference type="InterPro" id="IPR034998">
    <property type="entry name" value="ANKLE1"/>
</dbReference>
<keyword evidence="1" id="KW-0040">ANK repeat</keyword>
<evidence type="ECO:0000256" key="1">
    <source>
        <dbReference type="PROSITE-ProRule" id="PRU00023"/>
    </source>
</evidence>
<protein>
    <submittedName>
        <fullName evidence="2">Uncharacterized protein</fullName>
    </submittedName>
</protein>
<reference evidence="2" key="1">
    <citation type="journal article" date="2021" name="Mol. Ecol. Resour.">
        <title>Apolygus lucorum genome provides insights into omnivorousness and mesophyll feeding.</title>
        <authorList>
            <person name="Liu Y."/>
            <person name="Liu H."/>
            <person name="Wang H."/>
            <person name="Huang T."/>
            <person name="Liu B."/>
            <person name="Yang B."/>
            <person name="Yin L."/>
            <person name="Li B."/>
            <person name="Zhang Y."/>
            <person name="Zhang S."/>
            <person name="Jiang F."/>
            <person name="Zhang X."/>
            <person name="Ren Y."/>
            <person name="Wang B."/>
            <person name="Wang S."/>
            <person name="Lu Y."/>
            <person name="Wu K."/>
            <person name="Fan W."/>
            <person name="Wang G."/>
        </authorList>
    </citation>
    <scope>NUCLEOTIDE SEQUENCE</scope>
    <source>
        <strain evidence="2">12Hb</strain>
    </source>
</reference>
<evidence type="ECO:0000313" key="3">
    <source>
        <dbReference type="Proteomes" id="UP000466442"/>
    </source>
</evidence>
<dbReference type="EMBL" id="WIXP02000001">
    <property type="protein sequence ID" value="KAF6216584.1"/>
    <property type="molecule type" value="Genomic_DNA"/>
</dbReference>